<dbReference type="GO" id="GO:0003676">
    <property type="term" value="F:nucleic acid binding"/>
    <property type="evidence" value="ECO:0007669"/>
    <property type="project" value="InterPro"/>
</dbReference>
<evidence type="ECO:0000259" key="8">
    <source>
        <dbReference type="PROSITE" id="PS51194"/>
    </source>
</evidence>
<dbReference type="NCBIfam" id="TIGR00614">
    <property type="entry name" value="recQ_fam"/>
    <property type="match status" value="1"/>
</dbReference>
<dbReference type="SMART" id="SM00487">
    <property type="entry name" value="DEXDc"/>
    <property type="match status" value="1"/>
</dbReference>
<reference evidence="9 10" key="1">
    <citation type="submission" date="2018-10" db="EMBL/GenBank/DDBJ databases">
        <title>Draft genome sequence of Bacillus salarius IM0101, isolated from a hypersaline soil in Inner Mongolia, China.</title>
        <authorList>
            <person name="Yamprayoonswat W."/>
            <person name="Boonvisut S."/>
            <person name="Jumpathong W."/>
            <person name="Sittihan S."/>
            <person name="Ruangsuj P."/>
            <person name="Wanthongcharoen S."/>
            <person name="Thongpramul N."/>
            <person name="Pimmason S."/>
            <person name="Yu B."/>
            <person name="Yasawong M."/>
        </authorList>
    </citation>
    <scope>NUCLEOTIDE SEQUENCE [LARGE SCALE GENOMIC DNA]</scope>
    <source>
        <strain evidence="9 10">IM0101</strain>
    </source>
</reference>
<keyword evidence="10" id="KW-1185">Reference proteome</keyword>
<dbReference type="SUPFAM" id="SSF52540">
    <property type="entry name" value="P-loop containing nucleoside triphosphate hydrolases"/>
    <property type="match status" value="1"/>
</dbReference>
<dbReference type="GO" id="GO:0006281">
    <property type="term" value="P:DNA repair"/>
    <property type="evidence" value="ECO:0007669"/>
    <property type="project" value="TreeGrafter"/>
</dbReference>
<dbReference type="InterPro" id="IPR004589">
    <property type="entry name" value="DNA_helicase_ATP-dep_RecQ"/>
</dbReference>
<sequence>METLEKRLYEWFGYSSFKYNQRDIIESVLADEDVFSMIATGSGKSLCYQLPALWKKGTAIIVSPLLALMENQVQELKQIGIKKVAAYNSFLNIKEKKRILNRLSEYKMIYISPESLQQEEILKQISNLDVSLLAVDEAHCISQWGHEFRTDYLKIGNARERMGNPPCLALTATAAPEVREDIIDKLHMKSPVSICDTVDRPNISIQAIKKEKEEDKRTSLLEFTRNLPKPGMVYVGSRKKAEDLAEMIKNETSFTAAAYHGGMTKEDRHLIQQQFLLDEVQIICCTNAFGMGINKPNIRFVLHFDYPKDIESYVQEMGRAGRDGYRSSSILLHSDTDYFFPRRIIEWEFPSEEEVHYICHLLQAEDRANISKQTIESYGLEDVHARFMLHYWEEWRNTAEEHYPEDFINMVIKKRKRWKFHKLSQMENWISNTAECRRKTLLETFGECLRRQPNPCCDICGISESPAHDEDAAASRQFVPWQDRLYALFHQQQ</sequence>
<dbReference type="Pfam" id="PF16124">
    <property type="entry name" value="RecQ_Zn_bind"/>
    <property type="match status" value="1"/>
</dbReference>
<evidence type="ECO:0000256" key="1">
    <source>
        <dbReference type="ARBA" id="ARBA00022741"/>
    </source>
</evidence>
<dbReference type="GO" id="GO:0006310">
    <property type="term" value="P:DNA recombination"/>
    <property type="evidence" value="ECO:0007669"/>
    <property type="project" value="InterPro"/>
</dbReference>
<accession>A0A3R9P7L5</accession>
<proteinExistence type="predicted"/>
<dbReference type="GO" id="GO:0009378">
    <property type="term" value="F:four-way junction helicase activity"/>
    <property type="evidence" value="ECO:0007669"/>
    <property type="project" value="TreeGrafter"/>
</dbReference>
<dbReference type="Gene3D" id="3.40.50.300">
    <property type="entry name" value="P-loop containing nucleotide triphosphate hydrolases"/>
    <property type="match status" value="2"/>
</dbReference>
<evidence type="ECO:0000256" key="3">
    <source>
        <dbReference type="ARBA" id="ARBA00022806"/>
    </source>
</evidence>
<dbReference type="SMART" id="SM00490">
    <property type="entry name" value="HELICc"/>
    <property type="match status" value="1"/>
</dbReference>
<dbReference type="GO" id="GO:0043138">
    <property type="term" value="F:3'-5' DNA helicase activity"/>
    <property type="evidence" value="ECO:0007669"/>
    <property type="project" value="TreeGrafter"/>
</dbReference>
<feature type="domain" description="Helicase ATP-binding" evidence="7">
    <location>
        <begin position="25"/>
        <end position="192"/>
    </location>
</feature>
<evidence type="ECO:0000313" key="9">
    <source>
        <dbReference type="EMBL" id="RSL32075.1"/>
    </source>
</evidence>
<evidence type="ECO:0000256" key="4">
    <source>
        <dbReference type="ARBA" id="ARBA00022840"/>
    </source>
</evidence>
<dbReference type="Pfam" id="PF00271">
    <property type="entry name" value="Helicase_C"/>
    <property type="match status" value="1"/>
</dbReference>
<keyword evidence="1" id="KW-0547">Nucleotide-binding</keyword>
<dbReference type="GO" id="GO:0043590">
    <property type="term" value="C:bacterial nucleoid"/>
    <property type="evidence" value="ECO:0007669"/>
    <property type="project" value="TreeGrafter"/>
</dbReference>
<comment type="caution">
    <text evidence="9">The sequence shown here is derived from an EMBL/GenBank/DDBJ whole genome shotgun (WGS) entry which is preliminary data.</text>
</comment>
<dbReference type="FunFam" id="3.40.50.300:FF:001389">
    <property type="entry name" value="ATP-dependent DNA helicase RecQ"/>
    <property type="match status" value="1"/>
</dbReference>
<dbReference type="InterPro" id="IPR011545">
    <property type="entry name" value="DEAD/DEAH_box_helicase_dom"/>
</dbReference>
<keyword evidence="4" id="KW-0067">ATP-binding</keyword>
<dbReference type="OrthoDB" id="9763310at2"/>
<dbReference type="GO" id="GO:0016787">
    <property type="term" value="F:hydrolase activity"/>
    <property type="evidence" value="ECO:0007669"/>
    <property type="project" value="UniProtKB-KW"/>
</dbReference>
<dbReference type="InterPro" id="IPR027417">
    <property type="entry name" value="P-loop_NTPase"/>
</dbReference>
<evidence type="ECO:0000256" key="5">
    <source>
        <dbReference type="ARBA" id="ARBA00044535"/>
    </source>
</evidence>
<dbReference type="InterPro" id="IPR001650">
    <property type="entry name" value="Helicase_C-like"/>
</dbReference>
<dbReference type="EMBL" id="RBVX01000018">
    <property type="protein sequence ID" value="RSL32075.1"/>
    <property type="molecule type" value="Genomic_DNA"/>
</dbReference>
<dbReference type="GO" id="GO:0005737">
    <property type="term" value="C:cytoplasm"/>
    <property type="evidence" value="ECO:0007669"/>
    <property type="project" value="TreeGrafter"/>
</dbReference>
<dbReference type="Proteomes" id="UP000275076">
    <property type="component" value="Unassembled WGS sequence"/>
</dbReference>
<dbReference type="InterPro" id="IPR014001">
    <property type="entry name" value="Helicase_ATP-bd"/>
</dbReference>
<evidence type="ECO:0000259" key="7">
    <source>
        <dbReference type="PROSITE" id="PS51192"/>
    </source>
</evidence>
<dbReference type="PANTHER" id="PTHR13710">
    <property type="entry name" value="DNA HELICASE RECQ FAMILY MEMBER"/>
    <property type="match status" value="1"/>
</dbReference>
<dbReference type="PROSITE" id="PS51192">
    <property type="entry name" value="HELICASE_ATP_BIND_1"/>
    <property type="match status" value="1"/>
</dbReference>
<evidence type="ECO:0000256" key="6">
    <source>
        <dbReference type="ARBA" id="ARBA00044550"/>
    </source>
</evidence>
<dbReference type="GO" id="GO:0005524">
    <property type="term" value="F:ATP binding"/>
    <property type="evidence" value="ECO:0007669"/>
    <property type="project" value="UniProtKB-KW"/>
</dbReference>
<dbReference type="PANTHER" id="PTHR13710:SF84">
    <property type="entry name" value="ATP-DEPENDENT DNA HELICASE RECS-RELATED"/>
    <property type="match status" value="1"/>
</dbReference>
<gene>
    <name evidence="9" type="ORF">D7Z54_17930</name>
</gene>
<dbReference type="RefSeq" id="WP_125557552.1">
    <property type="nucleotide sequence ID" value="NZ_RBVX01000018.1"/>
</dbReference>
<keyword evidence="3 9" id="KW-0347">Helicase</keyword>
<keyword evidence="2" id="KW-0378">Hydrolase</keyword>
<name>A0A3R9P7L5_9BACI</name>
<evidence type="ECO:0000313" key="10">
    <source>
        <dbReference type="Proteomes" id="UP000275076"/>
    </source>
</evidence>
<dbReference type="CDD" id="cd17920">
    <property type="entry name" value="DEXHc_RecQ"/>
    <property type="match status" value="1"/>
</dbReference>
<dbReference type="Pfam" id="PF00270">
    <property type="entry name" value="DEAD"/>
    <property type="match status" value="1"/>
</dbReference>
<dbReference type="InterPro" id="IPR032284">
    <property type="entry name" value="RecQ_Zn-bd"/>
</dbReference>
<evidence type="ECO:0000256" key="2">
    <source>
        <dbReference type="ARBA" id="ARBA00022801"/>
    </source>
</evidence>
<protein>
    <recommendedName>
        <fullName evidence="5">ATP-dependent DNA helicase RecQ</fullName>
    </recommendedName>
    <alternativeName>
        <fullName evidence="6">DNA 3'-5' helicase RecQ</fullName>
    </alternativeName>
</protein>
<feature type="domain" description="Helicase C-terminal" evidence="8">
    <location>
        <begin position="203"/>
        <end position="363"/>
    </location>
</feature>
<organism evidence="9 10">
    <name type="scientific">Salibacterium salarium</name>
    <dbReference type="NCBI Taxonomy" id="284579"/>
    <lineage>
        <taxon>Bacteria</taxon>
        <taxon>Bacillati</taxon>
        <taxon>Bacillota</taxon>
        <taxon>Bacilli</taxon>
        <taxon>Bacillales</taxon>
        <taxon>Bacillaceae</taxon>
    </lineage>
</organism>
<dbReference type="GO" id="GO:0030894">
    <property type="term" value="C:replisome"/>
    <property type="evidence" value="ECO:0007669"/>
    <property type="project" value="TreeGrafter"/>
</dbReference>
<dbReference type="AlphaFoldDB" id="A0A3R9P7L5"/>
<dbReference type="PROSITE" id="PS51194">
    <property type="entry name" value="HELICASE_CTER"/>
    <property type="match status" value="1"/>
</dbReference>